<keyword evidence="5 10" id="KW-1003">Cell membrane</keyword>
<evidence type="ECO:0000256" key="8">
    <source>
        <dbReference type="ARBA" id="ARBA00022989"/>
    </source>
</evidence>
<dbReference type="InterPro" id="IPR051408">
    <property type="entry name" value="Phosphate_transprt_permease"/>
</dbReference>
<keyword evidence="9 10" id="KW-0472">Membrane</keyword>
<feature type="transmembrane region" description="Helical" evidence="10">
    <location>
        <begin position="295"/>
        <end position="311"/>
    </location>
</feature>
<reference evidence="13" key="1">
    <citation type="journal article" date="2018" name="Int. J. Syst. Evol. Microbiol.">
        <title>Jatrophihabitans telluris sp. nov., isolated from sediment soil of lava forest wetlands and the emended description of the genus Jatrophihabitans.</title>
        <authorList>
            <person name="Lee K.C."/>
            <person name="Suh M.K."/>
            <person name="Eom M.K."/>
            <person name="Kim K.K."/>
            <person name="Kim J.S."/>
            <person name="Kim D.S."/>
            <person name="Ko S.H."/>
            <person name="Shin Y.K."/>
            <person name="Lee J.S."/>
        </authorList>
    </citation>
    <scope>NUCLEOTIDE SEQUENCE</scope>
    <source>
        <strain evidence="13">N237</strain>
    </source>
</reference>
<keyword evidence="6" id="KW-0592">Phosphate transport</keyword>
<evidence type="ECO:0000313" key="13">
    <source>
        <dbReference type="EMBL" id="UQX88406.1"/>
    </source>
</evidence>
<evidence type="ECO:0000256" key="7">
    <source>
        <dbReference type="ARBA" id="ARBA00022692"/>
    </source>
</evidence>
<evidence type="ECO:0000259" key="12">
    <source>
        <dbReference type="PROSITE" id="PS50928"/>
    </source>
</evidence>
<gene>
    <name evidence="13" type="primary">pstA</name>
    <name evidence="13" type="ORF">M6D93_00010</name>
</gene>
<evidence type="ECO:0000256" key="3">
    <source>
        <dbReference type="ARBA" id="ARBA00007069"/>
    </source>
</evidence>
<dbReference type="InterPro" id="IPR005672">
    <property type="entry name" value="Phosphate_PstA"/>
</dbReference>
<feature type="transmembrane region" description="Helical" evidence="10">
    <location>
        <begin position="230"/>
        <end position="250"/>
    </location>
</feature>
<reference evidence="13" key="2">
    <citation type="submission" date="2022-05" db="EMBL/GenBank/DDBJ databases">
        <authorList>
            <person name="Kim J.-S."/>
            <person name="Lee K."/>
            <person name="Suh M."/>
            <person name="Eom M."/>
            <person name="Kim J.-S."/>
            <person name="Kim D.-S."/>
            <person name="Ko S.-H."/>
            <person name="Shin Y."/>
            <person name="Lee J.-S."/>
        </authorList>
    </citation>
    <scope>NUCLEOTIDE SEQUENCE</scope>
    <source>
        <strain evidence="13">N237</strain>
    </source>
</reference>
<evidence type="ECO:0000256" key="9">
    <source>
        <dbReference type="ARBA" id="ARBA00023136"/>
    </source>
</evidence>
<feature type="transmembrane region" description="Helical" evidence="10">
    <location>
        <begin position="412"/>
        <end position="432"/>
    </location>
</feature>
<dbReference type="Gene3D" id="1.10.3720.10">
    <property type="entry name" value="MetI-like"/>
    <property type="match status" value="1"/>
</dbReference>
<feature type="region of interest" description="Disordered" evidence="11">
    <location>
        <begin position="1"/>
        <end position="28"/>
    </location>
</feature>
<accession>A0ABY4QXK7</accession>
<feature type="transmembrane region" description="Helical" evidence="10">
    <location>
        <begin position="108"/>
        <end position="126"/>
    </location>
</feature>
<keyword evidence="4" id="KW-0813">Transport</keyword>
<dbReference type="PANTHER" id="PTHR42922">
    <property type="entry name" value="PHOSPHATE TRANSPORT SYSTEM PERMEASE PROTEIN PSTA"/>
    <property type="match status" value="1"/>
</dbReference>
<keyword evidence="14" id="KW-1185">Reference proteome</keyword>
<organism evidence="13 14">
    <name type="scientific">Jatrophihabitans telluris</name>
    <dbReference type="NCBI Taxonomy" id="2038343"/>
    <lineage>
        <taxon>Bacteria</taxon>
        <taxon>Bacillati</taxon>
        <taxon>Actinomycetota</taxon>
        <taxon>Actinomycetes</taxon>
        <taxon>Jatrophihabitantales</taxon>
        <taxon>Jatrophihabitantaceae</taxon>
        <taxon>Jatrophihabitans</taxon>
    </lineage>
</organism>
<feature type="transmembrane region" description="Helical" evidence="10">
    <location>
        <begin position="132"/>
        <end position="153"/>
    </location>
</feature>
<dbReference type="InterPro" id="IPR000515">
    <property type="entry name" value="MetI-like"/>
</dbReference>
<evidence type="ECO:0000256" key="5">
    <source>
        <dbReference type="ARBA" id="ARBA00022475"/>
    </source>
</evidence>
<evidence type="ECO:0000256" key="2">
    <source>
        <dbReference type="ARBA" id="ARBA00004651"/>
    </source>
</evidence>
<keyword evidence="8 10" id="KW-1133">Transmembrane helix</keyword>
<evidence type="ECO:0000256" key="10">
    <source>
        <dbReference type="RuleBase" id="RU363043"/>
    </source>
</evidence>
<evidence type="ECO:0000256" key="4">
    <source>
        <dbReference type="ARBA" id="ARBA00022448"/>
    </source>
</evidence>
<dbReference type="CDD" id="cd06261">
    <property type="entry name" value="TM_PBP2"/>
    <property type="match status" value="1"/>
</dbReference>
<sequence length="440" mass="46427">MSEPTTRGSNVLDPADNHRRIPAAPAGPIAVEPFADQRSVDLPLADQRSVDRPVVDRPVVVAPTGDQPLADQPLADQPIVDEPFAAAPLVQAPADVPRELGHRTLDGTASLLGSIVGSLALTWLVYEGMLAFSGVVGFALSWWAVFVLLYALVSRMAHPWIEVQDRLISVVVTSGATLVGLALASTLIHVFVKGWPALHHLNFYTHDMSGVRPTAPLTEGGVSHAITGSALQVGIAVVISLPLGVGTAVYMTEVGGRLSQTVRTVVEAMTALPDILAGLFVYTVLIIALHWDRTGLTAALALVVTIIPIIARSAEVSLRVVPNGLREASLALGASQWQTVRRVVLPTARSGLATALILGVARIAGETAPLLIVSGASTYFNRNPISEPMNSLPLFIITAVRSGQPLFIARGYGAAALLLLIVLVLFAAARFFSRNRGGSR</sequence>
<dbReference type="SUPFAM" id="SSF161098">
    <property type="entry name" value="MetI-like"/>
    <property type="match status" value="1"/>
</dbReference>
<name>A0ABY4QXK7_9ACTN</name>
<keyword evidence="7 10" id="KW-0812">Transmembrane</keyword>
<feature type="transmembrane region" description="Helical" evidence="10">
    <location>
        <begin position="351"/>
        <end position="372"/>
    </location>
</feature>
<dbReference type="InterPro" id="IPR035906">
    <property type="entry name" value="MetI-like_sf"/>
</dbReference>
<comment type="function">
    <text evidence="1">Part of the binding-protein-dependent transport system for phosphate; probably responsible for the translocation of the substrate across the membrane.</text>
</comment>
<comment type="subcellular location">
    <subcellularLocation>
        <location evidence="2 10">Cell membrane</location>
        <topology evidence="2 10">Multi-pass membrane protein</topology>
    </subcellularLocation>
</comment>
<dbReference type="EMBL" id="CP097332">
    <property type="protein sequence ID" value="UQX88406.1"/>
    <property type="molecule type" value="Genomic_DNA"/>
</dbReference>
<dbReference type="NCBIfam" id="TIGR00974">
    <property type="entry name" value="3a0107s02c"/>
    <property type="match status" value="1"/>
</dbReference>
<evidence type="ECO:0000256" key="11">
    <source>
        <dbReference type="SAM" id="MobiDB-lite"/>
    </source>
</evidence>
<protein>
    <recommendedName>
        <fullName evidence="10">Phosphate transport system permease protein PstA</fullName>
    </recommendedName>
</protein>
<dbReference type="RefSeq" id="WP_249771871.1">
    <property type="nucleotide sequence ID" value="NZ_CP097332.1"/>
</dbReference>
<feature type="transmembrane region" description="Helical" evidence="10">
    <location>
        <begin position="165"/>
        <end position="192"/>
    </location>
</feature>
<proteinExistence type="inferred from homology"/>
<comment type="similarity">
    <text evidence="3 10">Belongs to the binding-protein-dependent transport system permease family. CysTW subfamily.</text>
</comment>
<feature type="transmembrane region" description="Helical" evidence="10">
    <location>
        <begin position="271"/>
        <end position="289"/>
    </location>
</feature>
<evidence type="ECO:0000256" key="1">
    <source>
        <dbReference type="ARBA" id="ARBA00003510"/>
    </source>
</evidence>
<dbReference type="Proteomes" id="UP001056336">
    <property type="component" value="Chromosome"/>
</dbReference>
<dbReference type="Pfam" id="PF00528">
    <property type="entry name" value="BPD_transp_1"/>
    <property type="match status" value="1"/>
</dbReference>
<dbReference type="PROSITE" id="PS50928">
    <property type="entry name" value="ABC_TM1"/>
    <property type="match status" value="1"/>
</dbReference>
<feature type="domain" description="ABC transmembrane type-1" evidence="12">
    <location>
        <begin position="226"/>
        <end position="429"/>
    </location>
</feature>
<dbReference type="PANTHER" id="PTHR42922:SF1">
    <property type="entry name" value="PHOSPHATE TRANSPORT SYSTEM PERMEASE PROTEIN PSTA"/>
    <property type="match status" value="1"/>
</dbReference>
<evidence type="ECO:0000256" key="6">
    <source>
        <dbReference type="ARBA" id="ARBA00022592"/>
    </source>
</evidence>
<evidence type="ECO:0000313" key="14">
    <source>
        <dbReference type="Proteomes" id="UP001056336"/>
    </source>
</evidence>